<dbReference type="CDD" id="cd00751">
    <property type="entry name" value="thiolase"/>
    <property type="match status" value="1"/>
</dbReference>
<evidence type="ECO:0000313" key="8">
    <source>
        <dbReference type="Proteomes" id="UP001596215"/>
    </source>
</evidence>
<sequence>MSVIIAALRTAVVPRGGAFNQLQPHQLAAPVAEALLTQAGIARGEVSQLILANSLGAGGNPARVTALAAGLDQVSGISIDTQCAGGLDAVALACSLVDSGMADIVMAGGAESYSRRPLRARTFPDQRPAEFYTRPAFTPQADTDPDMTEAASALADKYHITRREQDNYALESHRKALLAASELGREIVPVAGVTSDVYSRALSPRLAQRAPLLAGSVSLVSTAVEADGAALCVVVSEQVAARLQPAFALTCNGYQTAGADSRLPGAAPVTVIRRLFERYPQFDPRLCVTEMMEAYAAQAIVCIRESGLTAANVNLGGGALARGHPIGASGTILLCRLFHELRRHRQQQGVCAIAAAGGIGSAMLLSRWNRPAISSMTGLP</sequence>
<dbReference type="InterPro" id="IPR002155">
    <property type="entry name" value="Thiolase"/>
</dbReference>
<dbReference type="PANTHER" id="PTHR18919:SF151">
    <property type="entry name" value="BLR2427 PROTEIN"/>
    <property type="match status" value="1"/>
</dbReference>
<name>A0ABW1VJS2_9GAMM</name>
<dbReference type="NCBIfam" id="TIGR01930">
    <property type="entry name" value="AcCoA-C-Actrans"/>
    <property type="match status" value="1"/>
</dbReference>
<dbReference type="EMBL" id="JBHSUC010000001">
    <property type="protein sequence ID" value="MFC6360748.1"/>
    <property type="molecule type" value="Genomic_DNA"/>
</dbReference>
<evidence type="ECO:0000256" key="3">
    <source>
        <dbReference type="ARBA" id="ARBA00023315"/>
    </source>
</evidence>
<dbReference type="RefSeq" id="WP_212706959.1">
    <property type="nucleotide sequence ID" value="NZ_BAAAFW010000059.1"/>
</dbReference>
<evidence type="ECO:0000256" key="1">
    <source>
        <dbReference type="ARBA" id="ARBA00010982"/>
    </source>
</evidence>
<dbReference type="InterPro" id="IPR020616">
    <property type="entry name" value="Thiolase_N"/>
</dbReference>
<protein>
    <submittedName>
        <fullName evidence="7">Thiolase family protein</fullName>
    </submittedName>
</protein>
<evidence type="ECO:0000313" key="7">
    <source>
        <dbReference type="EMBL" id="MFC6360748.1"/>
    </source>
</evidence>
<keyword evidence="2 4" id="KW-0808">Transferase</keyword>
<feature type="domain" description="Thiolase C-terminal" evidence="6">
    <location>
        <begin position="252"/>
        <end position="366"/>
    </location>
</feature>
<keyword evidence="8" id="KW-1185">Reference proteome</keyword>
<dbReference type="PANTHER" id="PTHR18919">
    <property type="entry name" value="ACETYL-COA C-ACYLTRANSFERASE"/>
    <property type="match status" value="1"/>
</dbReference>
<dbReference type="InterPro" id="IPR020613">
    <property type="entry name" value="Thiolase_CS"/>
</dbReference>
<dbReference type="InterPro" id="IPR020617">
    <property type="entry name" value="Thiolase_C"/>
</dbReference>
<dbReference type="Pfam" id="PF00108">
    <property type="entry name" value="Thiolase_N"/>
    <property type="match status" value="1"/>
</dbReference>
<comment type="caution">
    <text evidence="7">The sequence shown here is derived from an EMBL/GenBank/DDBJ whole genome shotgun (WGS) entry which is preliminary data.</text>
</comment>
<feature type="domain" description="Thiolase N-terminal" evidence="5">
    <location>
        <begin position="3"/>
        <end position="225"/>
    </location>
</feature>
<dbReference type="SUPFAM" id="SSF53901">
    <property type="entry name" value="Thiolase-like"/>
    <property type="match status" value="2"/>
</dbReference>
<dbReference type="PIRSF" id="PIRSF000429">
    <property type="entry name" value="Ac-CoA_Ac_transf"/>
    <property type="match status" value="1"/>
</dbReference>
<dbReference type="PROSITE" id="PS00737">
    <property type="entry name" value="THIOLASE_2"/>
    <property type="match status" value="1"/>
</dbReference>
<reference evidence="8" key="1">
    <citation type="journal article" date="2019" name="Int. J. Syst. Evol. Microbiol.">
        <title>The Global Catalogue of Microorganisms (GCM) 10K type strain sequencing project: providing services to taxonomists for standard genome sequencing and annotation.</title>
        <authorList>
            <consortium name="The Broad Institute Genomics Platform"/>
            <consortium name="The Broad Institute Genome Sequencing Center for Infectious Disease"/>
            <person name="Wu L."/>
            <person name="Ma J."/>
        </authorList>
    </citation>
    <scope>NUCLEOTIDE SEQUENCE [LARGE SCALE GENOMIC DNA]</scope>
    <source>
        <strain evidence="8">CGMCC 4.1530</strain>
    </source>
</reference>
<proteinExistence type="inferred from homology"/>
<dbReference type="InterPro" id="IPR016039">
    <property type="entry name" value="Thiolase-like"/>
</dbReference>
<dbReference type="Proteomes" id="UP001596215">
    <property type="component" value="Unassembled WGS sequence"/>
</dbReference>
<evidence type="ECO:0000256" key="2">
    <source>
        <dbReference type="ARBA" id="ARBA00022679"/>
    </source>
</evidence>
<gene>
    <name evidence="7" type="ORF">ACFP73_01305</name>
</gene>
<evidence type="ECO:0000259" key="5">
    <source>
        <dbReference type="Pfam" id="PF00108"/>
    </source>
</evidence>
<evidence type="ECO:0000256" key="4">
    <source>
        <dbReference type="RuleBase" id="RU003557"/>
    </source>
</evidence>
<dbReference type="Pfam" id="PF02803">
    <property type="entry name" value="Thiolase_C"/>
    <property type="match status" value="1"/>
</dbReference>
<accession>A0ABW1VJS2</accession>
<evidence type="ECO:0000259" key="6">
    <source>
        <dbReference type="Pfam" id="PF02803"/>
    </source>
</evidence>
<keyword evidence="3 4" id="KW-0012">Acyltransferase</keyword>
<comment type="similarity">
    <text evidence="1 4">Belongs to the thiolase-like superfamily. Thiolase family.</text>
</comment>
<organism evidence="7 8">
    <name type="scientific">Tatumella punctata</name>
    <dbReference type="NCBI Taxonomy" id="399969"/>
    <lineage>
        <taxon>Bacteria</taxon>
        <taxon>Pseudomonadati</taxon>
        <taxon>Pseudomonadota</taxon>
        <taxon>Gammaproteobacteria</taxon>
        <taxon>Enterobacterales</taxon>
        <taxon>Erwiniaceae</taxon>
        <taxon>Tatumella</taxon>
    </lineage>
</organism>
<dbReference type="Gene3D" id="3.40.47.10">
    <property type="match status" value="2"/>
</dbReference>